<dbReference type="eggNOG" id="ENOG502S6W0">
    <property type="taxonomic scope" value="Eukaryota"/>
</dbReference>
<sequence>MAQGAASSSRPASAAAANNTSKSKAKMTMRAGHATTASTSRTGKPAQSGKPGRRNQAQPDTDDESDLDQIDDDDDLDLEDDADDAEPNTDDEIEASKAAAGGKSKKTAKRKRRATSPTSFGLALEGLLGAAPASSDDEDAAAQGADDDADDHEATDKPAKKRKAAGPSASSSQPAAILSLAPHLRRSAQSVQLSARASRIAIEERRAREERARVKDVIGGWGPPGVLPAIELPGADGAAVKKDDDDEDKMGEWALQGGSAGYERRLRKVAQRGVVKLFNAIRAAQTTTKDDLEEAEEQAAGGPKISGGAKKANALGGKEARLADLSKNNFLDLIRKGTGTGPGGAAKGGVAAK</sequence>
<evidence type="ECO:0000313" key="4">
    <source>
        <dbReference type="Proteomes" id="UP000053664"/>
    </source>
</evidence>
<protein>
    <recommendedName>
        <fullName evidence="5">Rrp15p-domain-containing protein</fullName>
    </recommendedName>
</protein>
<dbReference type="PANTHER" id="PTHR13245:SF14">
    <property type="entry name" value="RRP15-LIKE PROTEIN"/>
    <property type="match status" value="1"/>
</dbReference>
<evidence type="ECO:0000313" key="3">
    <source>
        <dbReference type="EMBL" id="EPQ28716.1"/>
    </source>
</evidence>
<feature type="compositionally biased region" description="Basic residues" evidence="2">
    <location>
        <begin position="103"/>
        <end position="114"/>
    </location>
</feature>
<dbReference type="RefSeq" id="XP_007879231.1">
    <property type="nucleotide sequence ID" value="XM_007881040.1"/>
</dbReference>
<dbReference type="GO" id="GO:0000470">
    <property type="term" value="P:maturation of LSU-rRNA"/>
    <property type="evidence" value="ECO:0007669"/>
    <property type="project" value="TreeGrafter"/>
</dbReference>
<feature type="region of interest" description="Disordered" evidence="2">
    <location>
        <begin position="333"/>
        <end position="353"/>
    </location>
</feature>
<name>A0A061HDK9_9BASI</name>
<feature type="compositionally biased region" description="Acidic residues" evidence="2">
    <location>
        <begin position="60"/>
        <end position="93"/>
    </location>
</feature>
<feature type="compositionally biased region" description="Low complexity" evidence="2">
    <location>
        <begin position="1"/>
        <end position="22"/>
    </location>
</feature>
<dbReference type="PANTHER" id="PTHR13245">
    <property type="entry name" value="RRP15-LIKE PROTEIN"/>
    <property type="match status" value="1"/>
</dbReference>
<feature type="compositionally biased region" description="Acidic residues" evidence="2">
    <location>
        <begin position="135"/>
        <end position="151"/>
    </location>
</feature>
<feature type="compositionally biased region" description="Low complexity" evidence="2">
    <location>
        <begin position="165"/>
        <end position="181"/>
    </location>
</feature>
<reference evidence="3 4" key="1">
    <citation type="journal article" date="2013" name="Plant Cell">
        <title>The transition from a phytopathogenic smut ancestor to an anamorphic biocontrol agent deciphered by comparative whole-genome analysis.</title>
        <authorList>
            <person name="Lefebvre F."/>
            <person name="Joly D.L."/>
            <person name="Labbe C."/>
            <person name="Teichmann B."/>
            <person name="Linning R."/>
            <person name="Belzile F."/>
            <person name="Bakkeren G."/>
            <person name="Belanger R.R."/>
        </authorList>
    </citation>
    <scope>NUCLEOTIDE SEQUENCE [LARGE SCALE GENOMIC DNA]</scope>
    <source>
        <strain evidence="3 4">PF-1</strain>
    </source>
</reference>
<dbReference type="HOGENOM" id="CLU_799674_0_0_1"/>
<dbReference type="AlphaFoldDB" id="A0A061HDK9"/>
<feature type="region of interest" description="Disordered" evidence="2">
    <location>
        <begin position="286"/>
        <end position="313"/>
    </location>
</feature>
<gene>
    <name evidence="3" type="ORF">PFL1_03520</name>
</gene>
<feature type="compositionally biased region" description="Low complexity" evidence="2">
    <location>
        <begin position="121"/>
        <end position="134"/>
    </location>
</feature>
<dbReference type="EMBL" id="KE361633">
    <property type="protein sequence ID" value="EPQ28716.1"/>
    <property type="molecule type" value="Genomic_DNA"/>
</dbReference>
<comment type="similarity">
    <text evidence="1">Belongs to the RRP15 family.</text>
</comment>
<dbReference type="Proteomes" id="UP000053664">
    <property type="component" value="Unassembled WGS sequence"/>
</dbReference>
<dbReference type="OrthoDB" id="20949at2759"/>
<dbReference type="GO" id="GO:0030687">
    <property type="term" value="C:preribosome, large subunit precursor"/>
    <property type="evidence" value="ECO:0007669"/>
    <property type="project" value="TreeGrafter"/>
</dbReference>
<dbReference type="KEGG" id="pfp:PFL1_03520"/>
<evidence type="ECO:0008006" key="5">
    <source>
        <dbReference type="Google" id="ProtNLM"/>
    </source>
</evidence>
<feature type="compositionally biased region" description="Gly residues" evidence="2">
    <location>
        <begin position="338"/>
        <end position="347"/>
    </location>
</feature>
<accession>A0A061HDK9</accession>
<dbReference type="GO" id="GO:0000460">
    <property type="term" value="P:maturation of 5.8S rRNA"/>
    <property type="evidence" value="ECO:0007669"/>
    <property type="project" value="TreeGrafter"/>
</dbReference>
<evidence type="ECO:0000256" key="2">
    <source>
        <dbReference type="SAM" id="MobiDB-lite"/>
    </source>
</evidence>
<evidence type="ECO:0000256" key="1">
    <source>
        <dbReference type="ARBA" id="ARBA00007462"/>
    </source>
</evidence>
<dbReference type="Pfam" id="PF07890">
    <property type="entry name" value="Rrp15p"/>
    <property type="match status" value="1"/>
</dbReference>
<organism evidence="3 4">
    <name type="scientific">Pseudozyma flocculosa PF-1</name>
    <dbReference type="NCBI Taxonomy" id="1277687"/>
    <lineage>
        <taxon>Eukaryota</taxon>
        <taxon>Fungi</taxon>
        <taxon>Dikarya</taxon>
        <taxon>Basidiomycota</taxon>
        <taxon>Ustilaginomycotina</taxon>
        <taxon>Ustilaginomycetes</taxon>
        <taxon>Ustilaginales</taxon>
        <taxon>Ustilaginaceae</taxon>
        <taxon>Pseudozyma</taxon>
    </lineage>
</organism>
<feature type="region of interest" description="Disordered" evidence="2">
    <location>
        <begin position="1"/>
        <end position="181"/>
    </location>
</feature>
<proteinExistence type="inferred from homology"/>
<dbReference type="InterPro" id="IPR012459">
    <property type="entry name" value="Rrp15"/>
</dbReference>
<dbReference type="GeneID" id="19317629"/>